<dbReference type="AlphaFoldDB" id="A0A1M4YPV3"/>
<evidence type="ECO:0000259" key="12">
    <source>
        <dbReference type="Pfam" id="PF13609"/>
    </source>
</evidence>
<keyword evidence="4" id="KW-1134">Transmembrane beta strand</keyword>
<dbReference type="CDD" id="cd00342">
    <property type="entry name" value="gram_neg_porins"/>
    <property type="match status" value="1"/>
</dbReference>
<evidence type="ECO:0000256" key="1">
    <source>
        <dbReference type="ARBA" id="ARBA00004571"/>
    </source>
</evidence>
<evidence type="ECO:0000256" key="7">
    <source>
        <dbReference type="ARBA" id="ARBA00023065"/>
    </source>
</evidence>
<evidence type="ECO:0000313" key="13">
    <source>
        <dbReference type="EMBL" id="SHF07688.1"/>
    </source>
</evidence>
<comment type="subunit">
    <text evidence="2">Homotrimer.</text>
</comment>
<dbReference type="STRING" id="1122156.SAMN02745117_01292"/>
<keyword evidence="14" id="KW-1185">Reference proteome</keyword>
<dbReference type="GO" id="GO:0006811">
    <property type="term" value="P:monoatomic ion transport"/>
    <property type="evidence" value="ECO:0007669"/>
    <property type="project" value="UniProtKB-KW"/>
</dbReference>
<organism evidence="13 14">
    <name type="scientific">Lampropedia hyalina DSM 16112</name>
    <dbReference type="NCBI Taxonomy" id="1122156"/>
    <lineage>
        <taxon>Bacteria</taxon>
        <taxon>Pseudomonadati</taxon>
        <taxon>Pseudomonadota</taxon>
        <taxon>Betaproteobacteria</taxon>
        <taxon>Burkholderiales</taxon>
        <taxon>Comamonadaceae</taxon>
        <taxon>Lampropedia</taxon>
    </lineage>
</organism>
<dbReference type="InterPro" id="IPR050298">
    <property type="entry name" value="Gram-neg_bact_OMP"/>
</dbReference>
<name>A0A1M4YPV3_9BURK</name>
<keyword evidence="6 11" id="KW-0732">Signal</keyword>
<dbReference type="GO" id="GO:0009279">
    <property type="term" value="C:cell outer membrane"/>
    <property type="evidence" value="ECO:0007669"/>
    <property type="project" value="UniProtKB-SubCell"/>
</dbReference>
<evidence type="ECO:0000256" key="2">
    <source>
        <dbReference type="ARBA" id="ARBA00011233"/>
    </source>
</evidence>
<evidence type="ECO:0000256" key="6">
    <source>
        <dbReference type="ARBA" id="ARBA00022729"/>
    </source>
</evidence>
<keyword evidence="10" id="KW-0998">Cell outer membrane</keyword>
<dbReference type="GO" id="GO:0046930">
    <property type="term" value="C:pore complex"/>
    <property type="evidence" value="ECO:0007669"/>
    <property type="project" value="UniProtKB-KW"/>
</dbReference>
<evidence type="ECO:0000313" key="14">
    <source>
        <dbReference type="Proteomes" id="UP000184327"/>
    </source>
</evidence>
<dbReference type="SUPFAM" id="SSF56935">
    <property type="entry name" value="Porins"/>
    <property type="match status" value="1"/>
</dbReference>
<dbReference type="InterPro" id="IPR023614">
    <property type="entry name" value="Porin_dom_sf"/>
</dbReference>
<comment type="subcellular location">
    <subcellularLocation>
        <location evidence="1">Cell outer membrane</location>
        <topology evidence="1">Multi-pass membrane protein</topology>
    </subcellularLocation>
</comment>
<keyword evidence="9" id="KW-0472">Membrane</keyword>
<evidence type="ECO:0000256" key="4">
    <source>
        <dbReference type="ARBA" id="ARBA00022452"/>
    </source>
</evidence>
<dbReference type="PANTHER" id="PTHR34501">
    <property type="entry name" value="PROTEIN YDDL-RELATED"/>
    <property type="match status" value="1"/>
</dbReference>
<dbReference type="OrthoDB" id="6975458at2"/>
<evidence type="ECO:0000256" key="8">
    <source>
        <dbReference type="ARBA" id="ARBA00023114"/>
    </source>
</evidence>
<keyword evidence="3" id="KW-0813">Transport</keyword>
<evidence type="ECO:0000256" key="9">
    <source>
        <dbReference type="ARBA" id="ARBA00023136"/>
    </source>
</evidence>
<sequence>MQKNTVLCTFALLMASSTAMAQSSVTISGTADVYVGSIQYAGTERQGKVGSGGLTTSWLGFSGTEDLGNGLKAGFAFGSFLRLDSGSPGRFNGDTVYARDANVSLRGDFGGIKLGRSSAPNFGPSLQVNPFGVSFTFSPLIQHMDMNSVPGYTRTAQADTGWSNQVVYSTPKLLGGLTLNLHYQFSNLPDAQDSKRNVAISGSFSQGPLSLAGFYEQAELTNPNVNARPFQTSDWMLGGSYDFQVVKAFLSYGAAEDMAAIDDEADTVQAGVSIPVGAGKFLASYAQTGYQLPATPEQTRKTLTLGYDHALSKRTDVYAIVMHDRFTGTDSGTSYAVGLRHHF</sequence>
<evidence type="ECO:0000256" key="10">
    <source>
        <dbReference type="ARBA" id="ARBA00023237"/>
    </source>
</evidence>
<feature type="chain" id="PRO_5012589879" evidence="11">
    <location>
        <begin position="22"/>
        <end position="343"/>
    </location>
</feature>
<dbReference type="PANTHER" id="PTHR34501:SF9">
    <property type="entry name" value="MAJOR OUTER MEMBRANE PROTEIN P.IA"/>
    <property type="match status" value="1"/>
</dbReference>
<keyword evidence="8" id="KW-0626">Porin</keyword>
<dbReference type="Proteomes" id="UP000184327">
    <property type="component" value="Unassembled WGS sequence"/>
</dbReference>
<feature type="signal peptide" evidence="11">
    <location>
        <begin position="1"/>
        <end position="21"/>
    </location>
</feature>
<dbReference type="RefSeq" id="WP_073355879.1">
    <property type="nucleotide sequence ID" value="NZ_FQUZ01000012.1"/>
</dbReference>
<protein>
    <submittedName>
        <fullName evidence="13">Outer membrane protein (Porin)</fullName>
    </submittedName>
</protein>
<evidence type="ECO:0000256" key="5">
    <source>
        <dbReference type="ARBA" id="ARBA00022692"/>
    </source>
</evidence>
<reference evidence="13 14" key="1">
    <citation type="submission" date="2016-11" db="EMBL/GenBank/DDBJ databases">
        <authorList>
            <person name="Jaros S."/>
            <person name="Januszkiewicz K."/>
            <person name="Wedrychowicz H."/>
        </authorList>
    </citation>
    <scope>NUCLEOTIDE SEQUENCE [LARGE SCALE GENOMIC DNA]</scope>
    <source>
        <strain evidence="13 14">DSM 16112</strain>
    </source>
</reference>
<keyword evidence="7" id="KW-0406">Ion transport</keyword>
<dbReference type="Pfam" id="PF13609">
    <property type="entry name" value="Porin_4"/>
    <property type="match status" value="1"/>
</dbReference>
<keyword evidence="5" id="KW-0812">Transmembrane</keyword>
<dbReference type="InterPro" id="IPR033900">
    <property type="entry name" value="Gram_neg_porin_domain"/>
</dbReference>
<accession>A0A1M4YPV3</accession>
<evidence type="ECO:0000256" key="3">
    <source>
        <dbReference type="ARBA" id="ARBA00022448"/>
    </source>
</evidence>
<proteinExistence type="predicted"/>
<dbReference type="EMBL" id="FQUZ01000012">
    <property type="protein sequence ID" value="SHF07688.1"/>
    <property type="molecule type" value="Genomic_DNA"/>
</dbReference>
<gene>
    <name evidence="13" type="ORF">SAMN02745117_01292</name>
</gene>
<evidence type="ECO:0000256" key="11">
    <source>
        <dbReference type="SAM" id="SignalP"/>
    </source>
</evidence>
<dbReference type="GO" id="GO:0015288">
    <property type="term" value="F:porin activity"/>
    <property type="evidence" value="ECO:0007669"/>
    <property type="project" value="UniProtKB-KW"/>
</dbReference>
<dbReference type="Gene3D" id="2.40.160.10">
    <property type="entry name" value="Porin"/>
    <property type="match status" value="1"/>
</dbReference>
<feature type="domain" description="Porin" evidence="12">
    <location>
        <begin position="10"/>
        <end position="328"/>
    </location>
</feature>